<comment type="catalytic activity">
    <reaction evidence="5">
        <text>phosphoenolpyruvate + GTP + H(+) = enolpyruvoyl-2-diphospho-5'-guanosine + diphosphate</text>
        <dbReference type="Rhea" id="RHEA:30519"/>
        <dbReference type="ChEBI" id="CHEBI:15378"/>
        <dbReference type="ChEBI" id="CHEBI:33019"/>
        <dbReference type="ChEBI" id="CHEBI:37565"/>
        <dbReference type="ChEBI" id="CHEBI:58702"/>
        <dbReference type="ChEBI" id="CHEBI:143701"/>
        <dbReference type="EC" id="2.7.7.105"/>
    </reaction>
</comment>
<dbReference type="SUPFAM" id="SSF53448">
    <property type="entry name" value="Nucleotide-diphospho-sugar transferases"/>
    <property type="match status" value="1"/>
</dbReference>
<dbReference type="EC" id="2.7.7.105" evidence="5"/>
<feature type="domain" description="MobA-like NTP transferase" evidence="7">
    <location>
        <begin position="70"/>
        <end position="178"/>
    </location>
</feature>
<comment type="pathway">
    <text evidence="5">Cofactor biosynthesis; coenzyme F420 biosynthesis.</text>
</comment>
<evidence type="ECO:0000256" key="4">
    <source>
        <dbReference type="ARBA" id="ARBA00023134"/>
    </source>
</evidence>
<dbReference type="InterPro" id="IPR025877">
    <property type="entry name" value="MobA-like_NTP_Trfase"/>
</dbReference>
<evidence type="ECO:0000256" key="2">
    <source>
        <dbReference type="ARBA" id="ARBA00022695"/>
    </source>
</evidence>
<evidence type="ECO:0000259" key="7">
    <source>
        <dbReference type="Pfam" id="PF12804"/>
    </source>
</evidence>
<dbReference type="GO" id="GO:0052645">
    <property type="term" value="P:F420-0 metabolic process"/>
    <property type="evidence" value="ECO:0007669"/>
    <property type="project" value="UniProtKB-UniRule"/>
</dbReference>
<dbReference type="PANTHER" id="PTHR40392:SF1">
    <property type="entry name" value="2-PHOSPHO-L-LACTATE GUANYLYLTRANSFERASE"/>
    <property type="match status" value="1"/>
</dbReference>
<accession>A0A8J3YIK4</accession>
<dbReference type="GO" id="GO:0043814">
    <property type="term" value="F:phospholactate guanylyltransferase activity"/>
    <property type="evidence" value="ECO:0007669"/>
    <property type="project" value="InterPro"/>
</dbReference>
<evidence type="ECO:0000256" key="3">
    <source>
        <dbReference type="ARBA" id="ARBA00022741"/>
    </source>
</evidence>
<dbReference type="PANTHER" id="PTHR40392">
    <property type="entry name" value="2-PHOSPHO-L-LACTATE GUANYLYLTRANSFERASE"/>
    <property type="match status" value="1"/>
</dbReference>
<evidence type="ECO:0000313" key="9">
    <source>
        <dbReference type="Proteomes" id="UP000619260"/>
    </source>
</evidence>
<dbReference type="AlphaFoldDB" id="A0A8J3YIK4"/>
<dbReference type="Pfam" id="PF12804">
    <property type="entry name" value="NTP_transf_3"/>
    <property type="match status" value="1"/>
</dbReference>
<dbReference type="Proteomes" id="UP000619260">
    <property type="component" value="Unassembled WGS sequence"/>
</dbReference>
<dbReference type="GO" id="GO:0005525">
    <property type="term" value="F:GTP binding"/>
    <property type="evidence" value="ECO:0007669"/>
    <property type="project" value="UniProtKB-KW"/>
</dbReference>
<dbReference type="EMBL" id="BOPF01000008">
    <property type="protein sequence ID" value="GIJ45736.1"/>
    <property type="molecule type" value="Genomic_DNA"/>
</dbReference>
<keyword evidence="2 5" id="KW-0548">Nucleotidyltransferase</keyword>
<protein>
    <recommendedName>
        <fullName evidence="5">Phosphoenolpyruvate guanylyltransferase</fullName>
        <shortName evidence="5">PEP guanylyltransferase</shortName>
        <ecNumber evidence="5">2.7.7.105</ecNumber>
    </recommendedName>
</protein>
<keyword evidence="9" id="KW-1185">Reference proteome</keyword>
<comment type="caution">
    <text evidence="8">The sequence shown here is derived from an EMBL/GenBank/DDBJ whole genome shotgun (WGS) entry which is preliminary data.</text>
</comment>
<dbReference type="UniPathway" id="UPA00071"/>
<feature type="binding site" evidence="5">
    <location>
        <position position="191"/>
    </location>
    <ligand>
        <name>phosphoenolpyruvate</name>
        <dbReference type="ChEBI" id="CHEBI:58702"/>
    </ligand>
</feature>
<evidence type="ECO:0000256" key="6">
    <source>
        <dbReference type="SAM" id="MobiDB-lite"/>
    </source>
</evidence>
<feature type="binding site" evidence="5">
    <location>
        <position position="194"/>
    </location>
    <ligand>
        <name>phosphoenolpyruvate</name>
        <dbReference type="ChEBI" id="CHEBI:58702"/>
    </ligand>
</feature>
<reference evidence="8" key="1">
    <citation type="submission" date="2021-01" db="EMBL/GenBank/DDBJ databases">
        <title>Whole genome shotgun sequence of Virgisporangium aliadipatigenens NBRC 105644.</title>
        <authorList>
            <person name="Komaki H."/>
            <person name="Tamura T."/>
        </authorList>
    </citation>
    <scope>NUCLEOTIDE SEQUENCE</scope>
    <source>
        <strain evidence="8">NBRC 105644</strain>
    </source>
</reference>
<evidence type="ECO:0000313" key="8">
    <source>
        <dbReference type="EMBL" id="GIJ45736.1"/>
    </source>
</evidence>
<keyword evidence="4 5" id="KW-0342">GTP-binding</keyword>
<evidence type="ECO:0000256" key="5">
    <source>
        <dbReference type="HAMAP-Rule" id="MF_02114"/>
    </source>
</evidence>
<proteinExistence type="inferred from homology"/>
<dbReference type="HAMAP" id="MF_02114">
    <property type="entry name" value="CofC"/>
    <property type="match status" value="1"/>
</dbReference>
<feature type="compositionally biased region" description="Pro residues" evidence="6">
    <location>
        <begin position="1"/>
        <end position="10"/>
    </location>
</feature>
<comment type="similarity">
    <text evidence="5">Belongs to the CofC family.</text>
</comment>
<feature type="region of interest" description="Disordered" evidence="6">
    <location>
        <begin position="1"/>
        <end position="29"/>
    </location>
</feature>
<keyword evidence="1 5" id="KW-0808">Transferase</keyword>
<feature type="binding site" evidence="5">
    <location>
        <position position="175"/>
    </location>
    <ligand>
        <name>phosphoenolpyruvate</name>
        <dbReference type="ChEBI" id="CHEBI:58702"/>
    </ligand>
</feature>
<dbReference type="InterPro" id="IPR002835">
    <property type="entry name" value="CofC"/>
</dbReference>
<comment type="function">
    <text evidence="5">Guanylyltransferase that catalyzes the activation of phosphoenolpyruvate (PEP) as enolpyruvoyl-2-diphospho-5'-guanosine, via the condensation of PEP with GTP. It is involved in the biosynthesis of coenzyme F420, a hydride carrier cofactor.</text>
</comment>
<dbReference type="Gene3D" id="3.90.550.10">
    <property type="entry name" value="Spore Coat Polysaccharide Biosynthesis Protein SpsA, Chain A"/>
    <property type="match status" value="1"/>
</dbReference>
<organism evidence="8 9">
    <name type="scientific">Virgisporangium aliadipatigenens</name>
    <dbReference type="NCBI Taxonomy" id="741659"/>
    <lineage>
        <taxon>Bacteria</taxon>
        <taxon>Bacillati</taxon>
        <taxon>Actinomycetota</taxon>
        <taxon>Actinomycetes</taxon>
        <taxon>Micromonosporales</taxon>
        <taxon>Micromonosporaceae</taxon>
        <taxon>Virgisporangium</taxon>
    </lineage>
</organism>
<sequence>MPPLPAPPLPGRSTAGRDADGAGERAGAGAGATGWTVLVPIKPLADAKTRLRGAVDADLHADLVLAMARDTVAAALACPDVATVAVVTGEPAVAAAVGAQGAVVVPEPAAPDAARTAGGLNAALAHGAAAVGDGWVAAMPADLPALRPAELAAALRTARAAGRPGYVADADGTGTVLLTAVPGTSLRPRFGPGSAEAHARGGAATFGGDWPSLRRDVDTPDDLGAAAALGLGEHTAFLMNAVR</sequence>
<keyword evidence="3 5" id="KW-0547">Nucleotide-binding</keyword>
<gene>
    <name evidence="8" type="primary">cofC</name>
    <name evidence="5" type="synonym">fbiD</name>
    <name evidence="8" type="ORF">Val02_26220</name>
</gene>
<dbReference type="NCBIfam" id="TIGR03552">
    <property type="entry name" value="F420_cofC"/>
    <property type="match status" value="1"/>
</dbReference>
<dbReference type="RefSeq" id="WP_203899285.1">
    <property type="nucleotide sequence ID" value="NZ_BOPF01000008.1"/>
</dbReference>
<evidence type="ECO:0000256" key="1">
    <source>
        <dbReference type="ARBA" id="ARBA00022679"/>
    </source>
</evidence>
<dbReference type="InterPro" id="IPR029044">
    <property type="entry name" value="Nucleotide-diphossugar_trans"/>
</dbReference>
<name>A0A8J3YIK4_9ACTN</name>